<feature type="transmembrane region" description="Helical" evidence="1">
    <location>
        <begin position="20"/>
        <end position="37"/>
    </location>
</feature>
<sequence length="70" mass="8244">MSQPDRTRISRDRRLWRLGTRQMIITLVLILLINIVARRLGLGFGGSIVLCAVVAFAWPFAVTWWHRRRR</sequence>
<evidence type="ECO:0000256" key="1">
    <source>
        <dbReference type="SAM" id="Phobius"/>
    </source>
</evidence>
<protein>
    <submittedName>
        <fullName evidence="2">Uncharacterized protein</fullName>
    </submittedName>
</protein>
<accession>A0A9D2ECP9</accession>
<keyword evidence="1" id="KW-1133">Transmembrane helix</keyword>
<evidence type="ECO:0000313" key="2">
    <source>
        <dbReference type="EMBL" id="HIZ34892.1"/>
    </source>
</evidence>
<reference evidence="2" key="1">
    <citation type="journal article" date="2021" name="PeerJ">
        <title>Extensive microbial diversity within the chicken gut microbiome revealed by metagenomics and culture.</title>
        <authorList>
            <person name="Gilroy R."/>
            <person name="Ravi A."/>
            <person name="Getino M."/>
            <person name="Pursley I."/>
            <person name="Horton D.L."/>
            <person name="Alikhan N.F."/>
            <person name="Baker D."/>
            <person name="Gharbi K."/>
            <person name="Hall N."/>
            <person name="Watson M."/>
            <person name="Adriaenssens E.M."/>
            <person name="Foster-Nyarko E."/>
            <person name="Jarju S."/>
            <person name="Secka A."/>
            <person name="Antonio M."/>
            <person name="Oren A."/>
            <person name="Chaudhuri R.R."/>
            <person name="La Ragione R."/>
            <person name="Hildebrand F."/>
            <person name="Pallen M.J."/>
        </authorList>
    </citation>
    <scope>NUCLEOTIDE SEQUENCE</scope>
    <source>
        <strain evidence="2">ChiGjej4B4-7305</strain>
    </source>
</reference>
<dbReference type="EMBL" id="DXBY01000062">
    <property type="protein sequence ID" value="HIZ34892.1"/>
    <property type="molecule type" value="Genomic_DNA"/>
</dbReference>
<keyword evidence="1" id="KW-0472">Membrane</keyword>
<evidence type="ECO:0000313" key="3">
    <source>
        <dbReference type="Proteomes" id="UP000824037"/>
    </source>
</evidence>
<dbReference type="AlphaFoldDB" id="A0A9D2ECP9"/>
<feature type="transmembrane region" description="Helical" evidence="1">
    <location>
        <begin position="43"/>
        <end position="65"/>
    </location>
</feature>
<comment type="caution">
    <text evidence="2">The sequence shown here is derived from an EMBL/GenBank/DDBJ whole genome shotgun (WGS) entry which is preliminary data.</text>
</comment>
<keyword evidence="1" id="KW-0812">Transmembrane</keyword>
<name>A0A9D2ECP9_9MICO</name>
<dbReference type="Proteomes" id="UP000824037">
    <property type="component" value="Unassembled WGS sequence"/>
</dbReference>
<reference evidence="2" key="2">
    <citation type="submission" date="2021-04" db="EMBL/GenBank/DDBJ databases">
        <authorList>
            <person name="Gilroy R."/>
        </authorList>
    </citation>
    <scope>NUCLEOTIDE SEQUENCE</scope>
    <source>
        <strain evidence="2">ChiGjej4B4-7305</strain>
    </source>
</reference>
<gene>
    <name evidence="2" type="ORF">H9815_03870</name>
</gene>
<proteinExistence type="predicted"/>
<organism evidence="2 3">
    <name type="scientific">Candidatus Ruania gallistercoris</name>
    <dbReference type="NCBI Taxonomy" id="2838746"/>
    <lineage>
        <taxon>Bacteria</taxon>
        <taxon>Bacillati</taxon>
        <taxon>Actinomycetota</taxon>
        <taxon>Actinomycetes</taxon>
        <taxon>Micrococcales</taxon>
        <taxon>Ruaniaceae</taxon>
        <taxon>Ruania</taxon>
    </lineage>
</organism>